<dbReference type="InterPro" id="IPR050084">
    <property type="entry name" value="NADPH_dep_7-cyano-7-deazaG_red"/>
</dbReference>
<evidence type="ECO:0000313" key="1">
    <source>
        <dbReference type="EMBL" id="SDN70455.1"/>
    </source>
</evidence>
<dbReference type="Pfam" id="PF14489">
    <property type="entry name" value="QueF"/>
    <property type="match status" value="1"/>
</dbReference>
<dbReference type="GO" id="GO:0033739">
    <property type="term" value="F:preQ1 synthase activity"/>
    <property type="evidence" value="ECO:0007669"/>
    <property type="project" value="InterPro"/>
</dbReference>
<sequence>MEEDQSVSTMTDGLTFLGRPVYGPIRADDIETIPSASGISEITFSSTELTAVCPLTGQPDIYSIRISYRPRDRAIEHKSLKLYLVGYRDRGIFAEHLAAEIARDLASVVDVAVRVQVTQQPRGGLRLEVDAEGTPGPTSRS</sequence>
<dbReference type="GO" id="GO:0008616">
    <property type="term" value="P:tRNA queuosine(34) biosynthetic process"/>
    <property type="evidence" value="ECO:0007669"/>
    <property type="project" value="InterPro"/>
</dbReference>
<gene>
    <name evidence="1" type="ORF">SAMN05444921_13437</name>
</gene>
<dbReference type="PANTHER" id="PTHR34354:SF1">
    <property type="entry name" value="NADPH-DEPENDENT 7-CYANO-7-DEAZAGUANINE REDUCTASE"/>
    <property type="match status" value="1"/>
</dbReference>
<dbReference type="AlphaFoldDB" id="A0A1H0DJW0"/>
<organism evidence="1 2">
    <name type="scientific">Streptomyces wuyuanensis</name>
    <dbReference type="NCBI Taxonomy" id="1196353"/>
    <lineage>
        <taxon>Bacteria</taxon>
        <taxon>Bacillati</taxon>
        <taxon>Actinomycetota</taxon>
        <taxon>Actinomycetes</taxon>
        <taxon>Kitasatosporales</taxon>
        <taxon>Streptomycetaceae</taxon>
        <taxon>Streptomyces</taxon>
    </lineage>
</organism>
<dbReference type="STRING" id="1196353.SAMN05444921_13437"/>
<dbReference type="EMBL" id="FNHI01000034">
    <property type="protein sequence ID" value="SDN70455.1"/>
    <property type="molecule type" value="Genomic_DNA"/>
</dbReference>
<dbReference type="InterPro" id="IPR029500">
    <property type="entry name" value="QueF"/>
</dbReference>
<dbReference type="InterPro" id="IPR043133">
    <property type="entry name" value="GTP-CH-I_C/QueF"/>
</dbReference>
<dbReference type="SUPFAM" id="SSF55620">
    <property type="entry name" value="Tetrahydrobiopterin biosynthesis enzymes-like"/>
    <property type="match status" value="1"/>
</dbReference>
<proteinExistence type="predicted"/>
<keyword evidence="2" id="KW-1185">Reference proteome</keyword>
<dbReference type="RefSeq" id="WP_208868125.1">
    <property type="nucleotide sequence ID" value="NZ_FNHI01000034.1"/>
</dbReference>
<dbReference type="GeneID" id="40834158"/>
<accession>A0A1H0DJW0</accession>
<dbReference type="PANTHER" id="PTHR34354">
    <property type="entry name" value="NADPH-DEPENDENT 7-CYANO-7-DEAZAGUANINE REDUCTASE"/>
    <property type="match status" value="1"/>
</dbReference>
<reference evidence="2" key="1">
    <citation type="submission" date="2016-10" db="EMBL/GenBank/DDBJ databases">
        <authorList>
            <person name="Varghese N."/>
            <person name="Submissions S."/>
        </authorList>
    </citation>
    <scope>NUCLEOTIDE SEQUENCE [LARGE SCALE GENOMIC DNA]</scope>
    <source>
        <strain evidence="2">CGMCC 4.7042</strain>
    </source>
</reference>
<protein>
    <submittedName>
        <fullName evidence="1">7-cyano-7-deazaguanine reductase</fullName>
    </submittedName>
</protein>
<dbReference type="Gene3D" id="3.30.1130.10">
    <property type="match status" value="1"/>
</dbReference>
<evidence type="ECO:0000313" key="2">
    <source>
        <dbReference type="Proteomes" id="UP000199063"/>
    </source>
</evidence>
<dbReference type="Proteomes" id="UP000199063">
    <property type="component" value="Unassembled WGS sequence"/>
</dbReference>
<name>A0A1H0DJW0_9ACTN</name>